<proteinExistence type="predicted"/>
<feature type="compositionally biased region" description="Basic and acidic residues" evidence="1">
    <location>
        <begin position="50"/>
        <end position="67"/>
    </location>
</feature>
<dbReference type="KEGG" id="nec:KGD82_25305"/>
<dbReference type="AlphaFoldDB" id="A0A975L8D7"/>
<sequence>MGVTAKLALYAVGLVVVFVAAFGVGTLVGPVLPDQTGGSTESVEYPAPAEQDHDGTERDHADDGVDH</sequence>
<feature type="region of interest" description="Disordered" evidence="1">
    <location>
        <begin position="30"/>
        <end position="67"/>
    </location>
</feature>
<dbReference type="RefSeq" id="WP_378736126.1">
    <property type="nucleotide sequence ID" value="NZ_CBDRIY010000026.1"/>
</dbReference>
<evidence type="ECO:0000256" key="2">
    <source>
        <dbReference type="SAM" id="Phobius"/>
    </source>
</evidence>
<evidence type="ECO:0000256" key="1">
    <source>
        <dbReference type="SAM" id="MobiDB-lite"/>
    </source>
</evidence>
<evidence type="ECO:0000313" key="3">
    <source>
        <dbReference type="EMBL" id="QVJ01359.1"/>
    </source>
</evidence>
<evidence type="ECO:0000313" key="4">
    <source>
        <dbReference type="Proteomes" id="UP000682416"/>
    </source>
</evidence>
<name>A0A975L8D7_9ACTN</name>
<protein>
    <submittedName>
        <fullName evidence="3">Uncharacterized protein</fullName>
    </submittedName>
</protein>
<accession>A0A975L8D7</accession>
<organism evidence="3 4">
    <name type="scientific">Nocardiopsis eucommiae</name>
    <dbReference type="NCBI Taxonomy" id="2831970"/>
    <lineage>
        <taxon>Bacteria</taxon>
        <taxon>Bacillati</taxon>
        <taxon>Actinomycetota</taxon>
        <taxon>Actinomycetes</taxon>
        <taxon>Streptosporangiales</taxon>
        <taxon>Nocardiopsidaceae</taxon>
        <taxon>Nocardiopsis</taxon>
    </lineage>
</organism>
<feature type="transmembrane region" description="Helical" evidence="2">
    <location>
        <begin position="7"/>
        <end position="32"/>
    </location>
</feature>
<dbReference type="Proteomes" id="UP000682416">
    <property type="component" value="Chromosome"/>
</dbReference>
<dbReference type="EMBL" id="CP074402">
    <property type="protein sequence ID" value="QVJ01359.1"/>
    <property type="molecule type" value="Genomic_DNA"/>
</dbReference>
<keyword evidence="2" id="KW-0472">Membrane</keyword>
<keyword evidence="2" id="KW-0812">Transmembrane</keyword>
<gene>
    <name evidence="3" type="ORF">KGD82_25305</name>
</gene>
<keyword evidence="2" id="KW-1133">Transmembrane helix</keyword>
<reference evidence="3" key="1">
    <citation type="submission" date="2021-05" db="EMBL/GenBank/DDBJ databases">
        <authorList>
            <person name="Kaiqin L."/>
            <person name="Jian G."/>
        </authorList>
    </citation>
    <scope>NUCLEOTIDE SEQUENCE</scope>
    <source>
        <strain evidence="3">HDS5</strain>
    </source>
</reference>
<keyword evidence="4" id="KW-1185">Reference proteome</keyword>